<dbReference type="PANTHER" id="PTHR34048">
    <property type="entry name" value="LOW-DENSITY RECEPTOR-LIKE PROTEIN"/>
    <property type="match status" value="1"/>
</dbReference>
<dbReference type="GO" id="GO:0009535">
    <property type="term" value="C:chloroplast thylakoid membrane"/>
    <property type="evidence" value="ECO:0007669"/>
    <property type="project" value="TreeGrafter"/>
</dbReference>
<dbReference type="EMBL" id="JAVXUP010001524">
    <property type="protein sequence ID" value="KAK3010640.1"/>
    <property type="molecule type" value="Genomic_DNA"/>
</dbReference>
<comment type="caution">
    <text evidence="2">The sequence shown here is derived from an EMBL/GenBank/DDBJ whole genome shotgun (WGS) entry which is preliminary data.</text>
</comment>
<keyword evidence="1" id="KW-0812">Transmembrane</keyword>
<dbReference type="PANTHER" id="PTHR34048:SF5">
    <property type="entry name" value="INNER MEMBRANE LOCALIZED PROTEIN"/>
    <property type="match status" value="1"/>
</dbReference>
<accession>A0AA88VRZ4</accession>
<dbReference type="AlphaFoldDB" id="A0AA88VRZ4"/>
<reference evidence="2" key="1">
    <citation type="submission" date="2022-12" db="EMBL/GenBank/DDBJ databases">
        <title>Draft genome assemblies for two species of Escallonia (Escalloniales).</title>
        <authorList>
            <person name="Chanderbali A."/>
            <person name="Dervinis C."/>
            <person name="Anghel I."/>
            <person name="Soltis D."/>
            <person name="Soltis P."/>
            <person name="Zapata F."/>
        </authorList>
    </citation>
    <scope>NUCLEOTIDE SEQUENCE</scope>
    <source>
        <strain evidence="2">UCBG64.0493</strain>
        <tissue evidence="2">Leaf</tissue>
    </source>
</reference>
<dbReference type="InterPro" id="IPR040377">
    <property type="entry name" value="Ssl2009-like"/>
</dbReference>
<name>A0AA88VRZ4_9ASTE</name>
<keyword evidence="1" id="KW-1133">Transmembrane helix</keyword>
<evidence type="ECO:0000313" key="3">
    <source>
        <dbReference type="Proteomes" id="UP001188597"/>
    </source>
</evidence>
<evidence type="ECO:0000256" key="1">
    <source>
        <dbReference type="SAM" id="Phobius"/>
    </source>
</evidence>
<keyword evidence="3" id="KW-1185">Reference proteome</keyword>
<keyword evidence="1" id="KW-0472">Membrane</keyword>
<feature type="transmembrane region" description="Helical" evidence="1">
    <location>
        <begin position="71"/>
        <end position="91"/>
    </location>
</feature>
<sequence length="177" mass="18672">MSAVSNSLVLSKNHPSLLSSGSHFKSVDLCKGNGAVTNLSFSPKVQFHSIKRALTVQAGYSDGGRPSSGSIFVGGFVLGGIIVGTLGCVYAPQISKALAGADKKDLMRKLPKFIYDEEKALESVNLRGKGRSNRTRKILSEKIAQLNSAIDDVSAQLRSEDAPNGVAVNPDDIEAVV</sequence>
<protein>
    <submittedName>
        <fullName evidence="2">Uncharacterized protein</fullName>
    </submittedName>
</protein>
<dbReference type="Proteomes" id="UP001188597">
    <property type="component" value="Unassembled WGS sequence"/>
</dbReference>
<organism evidence="2 3">
    <name type="scientific">Escallonia herrerae</name>
    <dbReference type="NCBI Taxonomy" id="1293975"/>
    <lineage>
        <taxon>Eukaryota</taxon>
        <taxon>Viridiplantae</taxon>
        <taxon>Streptophyta</taxon>
        <taxon>Embryophyta</taxon>
        <taxon>Tracheophyta</taxon>
        <taxon>Spermatophyta</taxon>
        <taxon>Magnoliopsida</taxon>
        <taxon>eudicotyledons</taxon>
        <taxon>Gunneridae</taxon>
        <taxon>Pentapetalae</taxon>
        <taxon>asterids</taxon>
        <taxon>campanulids</taxon>
        <taxon>Escalloniales</taxon>
        <taxon>Escalloniaceae</taxon>
        <taxon>Escallonia</taxon>
    </lineage>
</organism>
<gene>
    <name evidence="2" type="ORF">RJ639_012343</name>
</gene>
<proteinExistence type="predicted"/>
<dbReference type="GO" id="GO:0009706">
    <property type="term" value="C:chloroplast inner membrane"/>
    <property type="evidence" value="ECO:0007669"/>
    <property type="project" value="TreeGrafter"/>
</dbReference>
<evidence type="ECO:0000313" key="2">
    <source>
        <dbReference type="EMBL" id="KAK3010640.1"/>
    </source>
</evidence>